<dbReference type="InterPro" id="IPR000960">
    <property type="entry name" value="Flavin_mOase"/>
</dbReference>
<evidence type="ECO:0000313" key="2">
    <source>
        <dbReference type="EMBL" id="ABK32294.1"/>
    </source>
</evidence>
<dbReference type="PRINTS" id="PR00469">
    <property type="entry name" value="PNDRDTASEII"/>
</dbReference>
<dbReference type="RefSeq" id="WP_434043629.1">
    <property type="nucleotide sequence ID" value="NZ_CP162579.1"/>
</dbReference>
<keyword evidence="1" id="KW-0560">Oxidoreductase</keyword>
<reference evidence="2" key="1">
    <citation type="journal article" date="2006" name="Chem. Biol.">
        <title>Analysis of the ambruticin and jerangolid gene clusters of Sorangium cellulosum reveals unusual mechanisms of polyketide biosynthesis.</title>
        <authorList>
            <person name="Julien B."/>
            <person name="Tian Z.Q."/>
            <person name="Reid R."/>
            <person name="Reeves C.D."/>
        </authorList>
    </citation>
    <scope>NUCLEOTIDE SEQUENCE</scope>
    <source>
        <strain evidence="2">So ce307</strain>
    </source>
</reference>
<proteinExistence type="predicted"/>
<dbReference type="Pfam" id="PF13738">
    <property type="entry name" value="Pyr_redox_3"/>
    <property type="match status" value="1"/>
</dbReference>
<dbReference type="EMBL" id="DQ897668">
    <property type="protein sequence ID" value="ABK32294.1"/>
    <property type="molecule type" value="Genomic_DNA"/>
</dbReference>
<gene>
    <name evidence="2" type="primary">jerO</name>
</gene>
<name>A1YBU1_SORCE</name>
<evidence type="ECO:0000256" key="1">
    <source>
        <dbReference type="ARBA" id="ARBA00023002"/>
    </source>
</evidence>
<dbReference type="PANTHER" id="PTHR43539">
    <property type="entry name" value="FLAVIN-BINDING MONOOXYGENASE-LIKE PROTEIN (AFU_ORTHOLOGUE AFUA_4G09220)"/>
    <property type="match status" value="1"/>
</dbReference>
<dbReference type="GO" id="GO:0005829">
    <property type="term" value="C:cytosol"/>
    <property type="evidence" value="ECO:0007669"/>
    <property type="project" value="TreeGrafter"/>
</dbReference>
<dbReference type="SUPFAM" id="SSF51905">
    <property type="entry name" value="FAD/NAD(P)-binding domain"/>
    <property type="match status" value="2"/>
</dbReference>
<sequence length="376" mass="41560">MHVEECHVVIVGAGPSGLAVGACLREQGIPFVLLEKSEAVGATWRRHYDRLHLNTIKQLSALPGQPWPEYSAPYPSRVEMVDYLERYAERFRLEPRLGVEVERAYHDGSRWVTRTHAGELRSQALVVATGYSRHPNVPTWPDQERFRGRILHSSAYRSGAEFRGQRVLVVGAGNSASEIALDLWEHCAETTLSVRSGNHVIPRELFKLPAQFNALALFERLPLAVGDRLATAILSRAVGDLSRWGIRRPAVGPGTRALKEGRMPLIDIGTVALIQQGKIKVVPGPRAFTETGVTFTDGRGLPFDVVVLATGYRPGLDDFLENATRYTDEHGCPRWHGAPTPAPGLFFIGFRNPITGQIRDIAAEAPRIARHIQGVN</sequence>
<dbReference type="GO" id="GO:0050660">
    <property type="term" value="F:flavin adenine dinucleotide binding"/>
    <property type="evidence" value="ECO:0007669"/>
    <property type="project" value="InterPro"/>
</dbReference>
<organism evidence="2">
    <name type="scientific">Sorangium cellulosum</name>
    <name type="common">Polyangium cellulosum</name>
    <dbReference type="NCBI Taxonomy" id="56"/>
    <lineage>
        <taxon>Bacteria</taxon>
        <taxon>Pseudomonadati</taxon>
        <taxon>Myxococcota</taxon>
        <taxon>Polyangia</taxon>
        <taxon>Polyangiales</taxon>
        <taxon>Polyangiaceae</taxon>
        <taxon>Sorangium</taxon>
    </lineage>
</organism>
<dbReference type="InterPro" id="IPR036188">
    <property type="entry name" value="FAD/NAD-bd_sf"/>
</dbReference>
<dbReference type="AlphaFoldDB" id="A1YBU1"/>
<dbReference type="PRINTS" id="PR00368">
    <property type="entry name" value="FADPNR"/>
</dbReference>
<dbReference type="PIRSF" id="PIRSF000332">
    <property type="entry name" value="FMO"/>
    <property type="match status" value="1"/>
</dbReference>
<dbReference type="GO" id="GO:0050661">
    <property type="term" value="F:NADP binding"/>
    <property type="evidence" value="ECO:0007669"/>
    <property type="project" value="InterPro"/>
</dbReference>
<dbReference type="Gene3D" id="3.50.50.60">
    <property type="entry name" value="FAD/NAD(P)-binding domain"/>
    <property type="match status" value="1"/>
</dbReference>
<dbReference type="PANTHER" id="PTHR43539:SF78">
    <property type="entry name" value="FLAVIN-CONTAINING MONOOXYGENASE"/>
    <property type="match status" value="1"/>
</dbReference>
<dbReference type="GO" id="GO:0004497">
    <property type="term" value="F:monooxygenase activity"/>
    <property type="evidence" value="ECO:0007669"/>
    <property type="project" value="TreeGrafter"/>
</dbReference>
<protein>
    <submittedName>
        <fullName evidence="2">JerO</fullName>
    </submittedName>
</protein>
<accession>A1YBU1</accession>
<dbReference type="InterPro" id="IPR050982">
    <property type="entry name" value="Auxin_biosynth/cation_transpt"/>
</dbReference>